<keyword evidence="13" id="KW-1185">Reference proteome</keyword>
<evidence type="ECO:0000313" key="13">
    <source>
        <dbReference type="Proteomes" id="UP000214365"/>
    </source>
</evidence>
<dbReference type="Pfam" id="PF00349">
    <property type="entry name" value="Hexokinase_1"/>
    <property type="match status" value="1"/>
</dbReference>
<dbReference type="InterPro" id="IPR001312">
    <property type="entry name" value="Hexokinase"/>
</dbReference>
<dbReference type="Proteomes" id="UP000214365">
    <property type="component" value="Unassembled WGS sequence"/>
</dbReference>
<dbReference type="Pfam" id="PF03727">
    <property type="entry name" value="Hexokinase_2"/>
    <property type="match status" value="1"/>
</dbReference>
<dbReference type="Pfam" id="PF07956">
    <property type="entry name" value="DUF1690"/>
    <property type="match status" value="2"/>
</dbReference>
<dbReference type="Gene3D" id="3.30.420.40">
    <property type="match status" value="1"/>
</dbReference>
<dbReference type="PROSITE" id="PS00378">
    <property type="entry name" value="HEXOKINASE_1"/>
    <property type="match status" value="1"/>
</dbReference>
<evidence type="ECO:0000256" key="9">
    <source>
        <dbReference type="SAM" id="MobiDB-lite"/>
    </source>
</evidence>
<dbReference type="InterPro" id="IPR019807">
    <property type="entry name" value="Hexokinase_BS"/>
</dbReference>
<dbReference type="GO" id="GO:0005739">
    <property type="term" value="C:mitochondrion"/>
    <property type="evidence" value="ECO:0007669"/>
    <property type="project" value="TreeGrafter"/>
</dbReference>
<evidence type="ECO:0000256" key="6">
    <source>
        <dbReference type="ARBA" id="ARBA00022777"/>
    </source>
</evidence>
<dbReference type="PANTHER" id="PTHR19443:SF30">
    <property type="entry name" value="GLUCOKINASE-1-RELATED"/>
    <property type="match status" value="1"/>
</dbReference>
<dbReference type="InterPro" id="IPR043129">
    <property type="entry name" value="ATPase_NBD"/>
</dbReference>
<keyword evidence="8" id="KW-0324">Glycolysis</keyword>
<organism evidence="12 13">
    <name type="scientific">Talaromyces atroroseus</name>
    <dbReference type="NCBI Taxonomy" id="1441469"/>
    <lineage>
        <taxon>Eukaryota</taxon>
        <taxon>Fungi</taxon>
        <taxon>Dikarya</taxon>
        <taxon>Ascomycota</taxon>
        <taxon>Pezizomycotina</taxon>
        <taxon>Eurotiomycetes</taxon>
        <taxon>Eurotiomycetidae</taxon>
        <taxon>Eurotiales</taxon>
        <taxon>Trichocomaceae</taxon>
        <taxon>Talaromyces</taxon>
        <taxon>Talaromyces sect. Trachyspermi</taxon>
    </lineage>
</organism>
<evidence type="ECO:0000313" key="12">
    <source>
        <dbReference type="EMBL" id="OKL62758.1"/>
    </source>
</evidence>
<dbReference type="SUPFAM" id="SSF53067">
    <property type="entry name" value="Actin-like ATPase domain"/>
    <property type="match status" value="2"/>
</dbReference>
<keyword evidence="6" id="KW-0418">Kinase</keyword>
<dbReference type="STRING" id="1441469.A0A1Q5QAC5"/>
<dbReference type="UniPathway" id="UPA00109">
    <property type="reaction ID" value="UER00180"/>
</dbReference>
<dbReference type="GO" id="GO:0006006">
    <property type="term" value="P:glucose metabolic process"/>
    <property type="evidence" value="ECO:0007669"/>
    <property type="project" value="TreeGrafter"/>
</dbReference>
<dbReference type="GO" id="GO:0005524">
    <property type="term" value="F:ATP binding"/>
    <property type="evidence" value="ECO:0007669"/>
    <property type="project" value="UniProtKB-KW"/>
</dbReference>
<feature type="compositionally biased region" description="Low complexity" evidence="9">
    <location>
        <begin position="358"/>
        <end position="370"/>
    </location>
</feature>
<evidence type="ECO:0000256" key="1">
    <source>
        <dbReference type="ARBA" id="ARBA00004888"/>
    </source>
</evidence>
<proteinExistence type="inferred from homology"/>
<dbReference type="FunFam" id="3.30.420.40:FF:000034">
    <property type="entry name" value="Phosphotransferase"/>
    <property type="match status" value="1"/>
</dbReference>
<feature type="region of interest" description="Disordered" evidence="9">
    <location>
        <begin position="1002"/>
        <end position="1028"/>
    </location>
</feature>
<protein>
    <recommendedName>
        <fullName evidence="3">glucokinase</fullName>
        <ecNumber evidence="3">2.7.1.2</ecNumber>
    </recommendedName>
</protein>
<dbReference type="PANTHER" id="PTHR19443">
    <property type="entry name" value="HEXOKINASE"/>
    <property type="match status" value="1"/>
</dbReference>
<evidence type="ECO:0000256" key="5">
    <source>
        <dbReference type="ARBA" id="ARBA00022741"/>
    </source>
</evidence>
<reference evidence="12 13" key="1">
    <citation type="submission" date="2015-06" db="EMBL/GenBank/DDBJ databases">
        <title>Talaromyces atroroseus IBT 11181 draft genome.</title>
        <authorList>
            <person name="Rasmussen K.B."/>
            <person name="Rasmussen S."/>
            <person name="Petersen B."/>
            <person name="Sicheritz-Ponten T."/>
            <person name="Mortensen U.H."/>
            <person name="Thrane U."/>
        </authorList>
    </citation>
    <scope>NUCLEOTIDE SEQUENCE [LARGE SCALE GENOMIC DNA]</scope>
    <source>
        <strain evidence="12 13">IBT 11181</strain>
    </source>
</reference>
<dbReference type="EC" id="2.7.1.2" evidence="3"/>
<dbReference type="GO" id="GO:0005829">
    <property type="term" value="C:cytosol"/>
    <property type="evidence" value="ECO:0007669"/>
    <property type="project" value="TreeGrafter"/>
</dbReference>
<dbReference type="GO" id="GO:0005536">
    <property type="term" value="F:D-glucose binding"/>
    <property type="evidence" value="ECO:0007669"/>
    <property type="project" value="InterPro"/>
</dbReference>
<evidence type="ECO:0000256" key="4">
    <source>
        <dbReference type="ARBA" id="ARBA00022679"/>
    </source>
</evidence>
<feature type="domain" description="Hexokinase N-terminal" evidence="10">
    <location>
        <begin position="425"/>
        <end position="635"/>
    </location>
</feature>
<accession>A0A1Q5QAC5</accession>
<keyword evidence="5" id="KW-0547">Nucleotide-binding</keyword>
<feature type="domain" description="Hexokinase C-terminal" evidence="11">
    <location>
        <begin position="645"/>
        <end position="878"/>
    </location>
</feature>
<comment type="pathway">
    <text evidence="1">Carbohydrate degradation; glycolysis; D-glyceraldehyde 3-phosphate and glycerone phosphate from D-glucose: step 1/4.</text>
</comment>
<evidence type="ECO:0000259" key="10">
    <source>
        <dbReference type="Pfam" id="PF00349"/>
    </source>
</evidence>
<evidence type="ECO:0000256" key="8">
    <source>
        <dbReference type="ARBA" id="ARBA00023152"/>
    </source>
</evidence>
<evidence type="ECO:0000256" key="3">
    <source>
        <dbReference type="ARBA" id="ARBA00012323"/>
    </source>
</evidence>
<dbReference type="GeneID" id="31001204"/>
<evidence type="ECO:0000256" key="7">
    <source>
        <dbReference type="ARBA" id="ARBA00022840"/>
    </source>
</evidence>
<dbReference type="PROSITE" id="PS51748">
    <property type="entry name" value="HEXOKINASE_2"/>
    <property type="match status" value="1"/>
</dbReference>
<comment type="caution">
    <text evidence="12">The sequence shown here is derived from an EMBL/GenBank/DDBJ whole genome shotgun (WGS) entry which is preliminary data.</text>
</comment>
<keyword evidence="7" id="KW-0067">ATP-binding</keyword>
<feature type="compositionally biased region" description="Acidic residues" evidence="9">
    <location>
        <begin position="1002"/>
        <end position="1013"/>
    </location>
</feature>
<dbReference type="GO" id="GO:0004340">
    <property type="term" value="F:glucokinase activity"/>
    <property type="evidence" value="ECO:0007669"/>
    <property type="project" value="UniProtKB-EC"/>
</dbReference>
<dbReference type="InterPro" id="IPR022672">
    <property type="entry name" value="Hexokinase_N"/>
</dbReference>
<dbReference type="RefSeq" id="XP_020122879.1">
    <property type="nucleotide sequence ID" value="XM_020261115.1"/>
</dbReference>
<dbReference type="GO" id="GO:0006096">
    <property type="term" value="P:glycolytic process"/>
    <property type="evidence" value="ECO:0007669"/>
    <property type="project" value="UniProtKB-UniPathway"/>
</dbReference>
<dbReference type="InterPro" id="IPR012471">
    <property type="entry name" value="DUF1690"/>
</dbReference>
<feature type="region of interest" description="Disordered" evidence="9">
    <location>
        <begin position="350"/>
        <end position="377"/>
    </location>
</feature>
<sequence length="1028" mass="112611">MGAGSSKPEASAGSKHIFASDTPVQFSANLVEALQSSKETDSSRAKSLELHIQARVAEELERLRQREKQTIEEIEKRVAAELPERKVTGASSVSPSYAAPAGSLNLDAPRIPFAGREHDAPLFPVDPTLQAKSPATPQQAPAVVDPSRESVLNEIERLRSKLDSRKKLSALDENVERAKTEVVNCLRINDRRPLDCWKEVDSFKQEVAKLERAFVDKVIPSTLPINDQFDIDTLFPNANACQEVVTAAEGVAFRRQMPGRICTNYFGTAQEERLQHGHPMTAKLQEAEPASASAAWASLITRRVPGLGALLGTAWLAALGLAVAVCGLLLGGGMQGDVVVVRESMAVGSPSAEIIRTPPNSNSNSNPNPSFHCESSHSLSCDASHHHHHHQHSSCCSCANPQLVLSDPDSMIMAAPGPSVEAALRVARDFEVSSGQLQRGVDEFLREMSEGLSKTGATLSQIPTFVTSVPNGTEKGLYLAVDLGGTNFRVCSIELRGDSTFNLTQSKVAIPRDLMVAKSSKELFKFLAKQIESFLEIHHNDHFEATVRRRRLTGTTDQYRREEIFDLGFTFSFPVHQTSINRGTLIRWTKGFDIPDAIGQDVCLMLQDAINELHLPVRVAALVNDTVGTLMARSYTSPGKTETLIGAIFGTGTNGAYVEDLGKVTKLKAMGSTGFDNSTQKMVINAEWGSFDNHLSVLPNTIYDQQLDAESNNPGIQMFEKRVSGMFLGEILRRAVLALTKDPEAKLLPQIASDSPLYQVWGIDTSFLSAIEADTSPDLTETKAALLEHLKASNASTDDAQAVRAIGHAIAKRAARLSAVALSAVILDTKRLDTDETVDVGVDGSLVEFYPKFIEYIREAMREIQDIGEKERKKIYLESECKLKYTLQITPQKLPNTTRLSTGMTVYINAATIGLYLSLATIISGISSRTRVDVDVHDFPLSRLMRTMKSQTLTTDPTVWSRKNFFRKFPIPLLWRVDFLGDQSSIGITTFGTSALLVPLEEEEDDDDENQLEDEGKPGKCASIHRCQ</sequence>
<evidence type="ECO:0000256" key="2">
    <source>
        <dbReference type="ARBA" id="ARBA00009225"/>
    </source>
</evidence>
<name>A0A1Q5QAC5_TALAT</name>
<comment type="similarity">
    <text evidence="2">Belongs to the hexokinase family.</text>
</comment>
<evidence type="ECO:0000259" key="11">
    <source>
        <dbReference type="Pfam" id="PF03727"/>
    </source>
</evidence>
<dbReference type="AlphaFoldDB" id="A0A1Q5QAC5"/>
<dbReference type="GO" id="GO:0001678">
    <property type="term" value="P:intracellular glucose homeostasis"/>
    <property type="evidence" value="ECO:0007669"/>
    <property type="project" value="InterPro"/>
</dbReference>
<dbReference type="InterPro" id="IPR022673">
    <property type="entry name" value="Hexokinase_C"/>
</dbReference>
<dbReference type="OrthoDB" id="419537at2759"/>
<dbReference type="GO" id="GO:0008865">
    <property type="term" value="F:fructokinase activity"/>
    <property type="evidence" value="ECO:0007669"/>
    <property type="project" value="TreeGrafter"/>
</dbReference>
<dbReference type="Gene3D" id="3.40.367.20">
    <property type="match status" value="1"/>
</dbReference>
<dbReference type="PRINTS" id="PR00475">
    <property type="entry name" value="HEXOKINASE"/>
</dbReference>
<keyword evidence="4" id="KW-0808">Transferase</keyword>
<dbReference type="EMBL" id="LFMY01000002">
    <property type="protein sequence ID" value="OKL62758.1"/>
    <property type="molecule type" value="Genomic_DNA"/>
</dbReference>
<gene>
    <name evidence="12" type="ORF">UA08_01449</name>
</gene>